<organism evidence="1 2">
    <name type="scientific">Elysia crispata</name>
    <name type="common">lettuce slug</name>
    <dbReference type="NCBI Taxonomy" id="231223"/>
    <lineage>
        <taxon>Eukaryota</taxon>
        <taxon>Metazoa</taxon>
        <taxon>Spiralia</taxon>
        <taxon>Lophotrochozoa</taxon>
        <taxon>Mollusca</taxon>
        <taxon>Gastropoda</taxon>
        <taxon>Heterobranchia</taxon>
        <taxon>Euthyneura</taxon>
        <taxon>Panpulmonata</taxon>
        <taxon>Sacoglossa</taxon>
        <taxon>Placobranchoidea</taxon>
        <taxon>Plakobranchidae</taxon>
        <taxon>Elysia</taxon>
    </lineage>
</organism>
<evidence type="ECO:0000313" key="2">
    <source>
        <dbReference type="Proteomes" id="UP001283361"/>
    </source>
</evidence>
<accession>A0AAE1A7J7</accession>
<protein>
    <submittedName>
        <fullName evidence="1">Uncharacterized protein</fullName>
    </submittedName>
</protein>
<dbReference type="Proteomes" id="UP001283361">
    <property type="component" value="Unassembled WGS sequence"/>
</dbReference>
<name>A0AAE1A7J7_9GAST</name>
<gene>
    <name evidence="1" type="ORF">RRG08_052342</name>
</gene>
<dbReference type="AlphaFoldDB" id="A0AAE1A7J7"/>
<sequence>MTVGGCAGLDHRGWRRSTKPMDLQLCGWNECLVDVAFPLATVHSDLTMFTYLKINFRGGSYSEFHRGVFLSVLVYLHLVDLVTTVSTRSTCWSPRLPRATHSDPTTVYLMAKSLELGGVRVHCPG</sequence>
<proteinExistence type="predicted"/>
<comment type="caution">
    <text evidence="1">The sequence shown here is derived from an EMBL/GenBank/DDBJ whole genome shotgun (WGS) entry which is preliminary data.</text>
</comment>
<keyword evidence="2" id="KW-1185">Reference proteome</keyword>
<evidence type="ECO:0000313" key="1">
    <source>
        <dbReference type="EMBL" id="KAK3782076.1"/>
    </source>
</evidence>
<dbReference type="EMBL" id="JAWDGP010002538">
    <property type="protein sequence ID" value="KAK3782076.1"/>
    <property type="molecule type" value="Genomic_DNA"/>
</dbReference>
<reference evidence="1" key="1">
    <citation type="journal article" date="2023" name="G3 (Bethesda)">
        <title>A reference genome for the long-term kleptoplast-retaining sea slug Elysia crispata morphotype clarki.</title>
        <authorList>
            <person name="Eastman K.E."/>
            <person name="Pendleton A.L."/>
            <person name="Shaikh M.A."/>
            <person name="Suttiyut T."/>
            <person name="Ogas R."/>
            <person name="Tomko P."/>
            <person name="Gavelis G."/>
            <person name="Widhalm J.R."/>
            <person name="Wisecaver J.H."/>
        </authorList>
    </citation>
    <scope>NUCLEOTIDE SEQUENCE</scope>
    <source>
        <strain evidence="1">ECLA1</strain>
    </source>
</reference>